<protein>
    <submittedName>
        <fullName evidence="1">Uncharacterized protein</fullName>
    </submittedName>
</protein>
<proteinExistence type="predicted"/>
<accession>A0A2T1BXX5</accession>
<organism evidence="1 2">
    <name type="scientific">Merismopedia glauca CCAP 1448/3</name>
    <dbReference type="NCBI Taxonomy" id="1296344"/>
    <lineage>
        <taxon>Bacteria</taxon>
        <taxon>Bacillati</taxon>
        <taxon>Cyanobacteriota</taxon>
        <taxon>Cyanophyceae</taxon>
        <taxon>Synechococcales</taxon>
        <taxon>Merismopediaceae</taxon>
        <taxon>Merismopedia</taxon>
    </lineage>
</organism>
<reference evidence="1 2" key="1">
    <citation type="submission" date="2018-02" db="EMBL/GenBank/DDBJ databases">
        <authorList>
            <person name="Cohen D.B."/>
            <person name="Kent A.D."/>
        </authorList>
    </citation>
    <scope>NUCLEOTIDE SEQUENCE [LARGE SCALE GENOMIC DNA]</scope>
    <source>
        <strain evidence="1 2">CCAP 1448/3</strain>
    </source>
</reference>
<gene>
    <name evidence="1" type="ORF">C7B64_21280</name>
</gene>
<comment type="caution">
    <text evidence="1">The sequence shown here is derived from an EMBL/GenBank/DDBJ whole genome shotgun (WGS) entry which is preliminary data.</text>
</comment>
<evidence type="ECO:0000313" key="2">
    <source>
        <dbReference type="Proteomes" id="UP000238762"/>
    </source>
</evidence>
<name>A0A2T1BXX5_9CYAN</name>
<evidence type="ECO:0000313" key="1">
    <source>
        <dbReference type="EMBL" id="PSB00875.1"/>
    </source>
</evidence>
<dbReference type="AlphaFoldDB" id="A0A2T1BXX5"/>
<keyword evidence="2" id="KW-1185">Reference proteome</keyword>
<dbReference type="EMBL" id="PVWJ01000152">
    <property type="protein sequence ID" value="PSB00875.1"/>
    <property type="molecule type" value="Genomic_DNA"/>
</dbReference>
<reference evidence="1 2" key="2">
    <citation type="submission" date="2018-03" db="EMBL/GenBank/DDBJ databases">
        <title>The ancient ancestry and fast evolution of plastids.</title>
        <authorList>
            <person name="Moore K.R."/>
            <person name="Magnabosco C."/>
            <person name="Momper L."/>
            <person name="Gold D.A."/>
            <person name="Bosak T."/>
            <person name="Fournier G.P."/>
        </authorList>
    </citation>
    <scope>NUCLEOTIDE SEQUENCE [LARGE SCALE GENOMIC DNA]</scope>
    <source>
        <strain evidence="1 2">CCAP 1448/3</strain>
    </source>
</reference>
<dbReference type="Proteomes" id="UP000238762">
    <property type="component" value="Unassembled WGS sequence"/>
</dbReference>
<sequence>MYVFKIVGLEGTKGTGRTRGTRGRKLDFSLTSFRHDERFIKNIHMKGRRQEAGGKTNLKFPCTTA</sequence>